<organism evidence="2 3">
    <name type="scientific">Microbacterium galbinum</name>
    <dbReference type="NCBI Taxonomy" id="2851646"/>
    <lineage>
        <taxon>Bacteria</taxon>
        <taxon>Bacillati</taxon>
        <taxon>Actinomycetota</taxon>
        <taxon>Actinomycetes</taxon>
        <taxon>Micrococcales</taxon>
        <taxon>Microbacteriaceae</taxon>
        <taxon>Microbacterium</taxon>
    </lineage>
</organism>
<keyword evidence="3" id="KW-1185">Reference proteome</keyword>
<name>A0ABY4IT93_9MICO</name>
<sequence>MTRRTHRGLAALALTATLSLTLLGCSSSDEPERDSGTGQVTEEGTIDIVALELGDCMMDAPSGLREDIDVVPCTEPHDQEVFHEITMPDGDFSETDIDAASMECIGEPYTAFIGLEKAESVFEVFPLIPSETSWDEHDDRTIQCVIFDPSGPVTGTLAGASR</sequence>
<keyword evidence="1" id="KW-0732">Signal</keyword>
<evidence type="ECO:0000313" key="3">
    <source>
        <dbReference type="Proteomes" id="UP000831963"/>
    </source>
</evidence>
<accession>A0ABY4IT93</accession>
<dbReference type="PROSITE" id="PS51257">
    <property type="entry name" value="PROKAR_LIPOPROTEIN"/>
    <property type="match status" value="1"/>
</dbReference>
<protein>
    <recommendedName>
        <fullName evidence="4">Septum formation-related domain-containing protein</fullName>
    </recommendedName>
</protein>
<reference evidence="2 3" key="1">
    <citation type="submission" date="2021-06" db="EMBL/GenBank/DDBJ databases">
        <title>Genome-based taxonomic framework of Microbacterium strains isolated from marine environment, the description of four new species and reclassification of four preexisting species.</title>
        <authorList>
            <person name="Lee S.D."/>
            <person name="Kim S.-M."/>
            <person name="Byeon Y.-S."/>
            <person name="Yang H.L."/>
            <person name="Kim I.S."/>
        </authorList>
    </citation>
    <scope>NUCLEOTIDE SEQUENCE [LARGE SCALE GENOMIC DNA]</scope>
    <source>
        <strain evidence="2 3">SSW1-36</strain>
    </source>
</reference>
<feature type="chain" id="PRO_5045110417" description="Septum formation-related domain-containing protein" evidence="1">
    <location>
        <begin position="25"/>
        <end position="162"/>
    </location>
</feature>
<gene>
    <name evidence="2" type="ORF">KV396_15830</name>
</gene>
<evidence type="ECO:0000313" key="2">
    <source>
        <dbReference type="EMBL" id="UPL15849.1"/>
    </source>
</evidence>
<evidence type="ECO:0008006" key="4">
    <source>
        <dbReference type="Google" id="ProtNLM"/>
    </source>
</evidence>
<proteinExistence type="predicted"/>
<dbReference type="RefSeq" id="WP_247956317.1">
    <property type="nucleotide sequence ID" value="NZ_CP078077.1"/>
</dbReference>
<dbReference type="Proteomes" id="UP000831963">
    <property type="component" value="Chromosome"/>
</dbReference>
<feature type="signal peptide" evidence="1">
    <location>
        <begin position="1"/>
        <end position="24"/>
    </location>
</feature>
<evidence type="ECO:0000256" key="1">
    <source>
        <dbReference type="SAM" id="SignalP"/>
    </source>
</evidence>
<dbReference type="EMBL" id="CP078077">
    <property type="protein sequence ID" value="UPL15849.1"/>
    <property type="molecule type" value="Genomic_DNA"/>
</dbReference>